<protein>
    <submittedName>
        <fullName evidence="2">Uncharacterized protein</fullName>
    </submittedName>
</protein>
<evidence type="ECO:0000256" key="1">
    <source>
        <dbReference type="SAM" id="MobiDB-lite"/>
    </source>
</evidence>
<proteinExistence type="predicted"/>
<evidence type="ECO:0000313" key="2">
    <source>
        <dbReference type="EMBL" id="CAF9922675.1"/>
    </source>
</evidence>
<evidence type="ECO:0000313" key="3">
    <source>
        <dbReference type="Proteomes" id="UP000664203"/>
    </source>
</evidence>
<sequence>MRTERAFTPFPNLEVRRPANKRRGIKNGGDQLIISPIATPARAGRARIEKISSHTHQVRSKLGGQKVLTCRPQDATSQQLDSLPVPADAENGEMEEMGKIEFLTGPPSTPKGRAGRKYVGLRIPHRATTRKSV</sequence>
<name>A0A8H3IJ11_9LECA</name>
<organism evidence="2 3">
    <name type="scientific">Alectoria fallacina</name>
    <dbReference type="NCBI Taxonomy" id="1903189"/>
    <lineage>
        <taxon>Eukaryota</taxon>
        <taxon>Fungi</taxon>
        <taxon>Dikarya</taxon>
        <taxon>Ascomycota</taxon>
        <taxon>Pezizomycotina</taxon>
        <taxon>Lecanoromycetes</taxon>
        <taxon>OSLEUM clade</taxon>
        <taxon>Lecanoromycetidae</taxon>
        <taxon>Lecanorales</taxon>
        <taxon>Lecanorineae</taxon>
        <taxon>Parmeliaceae</taxon>
        <taxon>Alectoria</taxon>
    </lineage>
</organism>
<dbReference type="EMBL" id="CAJPDR010000159">
    <property type="protein sequence ID" value="CAF9922675.1"/>
    <property type="molecule type" value="Genomic_DNA"/>
</dbReference>
<keyword evidence="3" id="KW-1185">Reference proteome</keyword>
<dbReference type="Proteomes" id="UP000664203">
    <property type="component" value="Unassembled WGS sequence"/>
</dbReference>
<accession>A0A8H3IJ11</accession>
<feature type="compositionally biased region" description="Basic residues" evidence="1">
    <location>
        <begin position="123"/>
        <end position="133"/>
    </location>
</feature>
<gene>
    <name evidence="2" type="ORF">ALECFALPRED_002142</name>
</gene>
<comment type="caution">
    <text evidence="2">The sequence shown here is derived from an EMBL/GenBank/DDBJ whole genome shotgun (WGS) entry which is preliminary data.</text>
</comment>
<dbReference type="AlphaFoldDB" id="A0A8H3IJ11"/>
<reference evidence="2" key="1">
    <citation type="submission" date="2021-03" db="EMBL/GenBank/DDBJ databases">
        <authorList>
            <person name="Tagirdzhanova G."/>
        </authorList>
    </citation>
    <scope>NUCLEOTIDE SEQUENCE</scope>
</reference>
<feature type="region of interest" description="Disordered" evidence="1">
    <location>
        <begin position="101"/>
        <end position="133"/>
    </location>
</feature>